<gene>
    <name evidence="1" type="ORF">FNJ47_06590</name>
</gene>
<accession>A0A6P1BAS5</accession>
<evidence type="ECO:0000313" key="2">
    <source>
        <dbReference type="Proteomes" id="UP000468531"/>
    </source>
</evidence>
<dbReference type="InterPro" id="IPR014347">
    <property type="entry name" value="Tautomerase/MIF_sf"/>
</dbReference>
<dbReference type="AlphaFoldDB" id="A0A6P1BAS5"/>
<comment type="caution">
    <text evidence="1">The sequence shown here is derived from an EMBL/GenBank/DDBJ whole genome shotgun (WGS) entry which is preliminary data.</text>
</comment>
<dbReference type="SUPFAM" id="SSF55331">
    <property type="entry name" value="Tautomerase/MIF"/>
    <property type="match status" value="1"/>
</dbReference>
<dbReference type="RefSeq" id="WP_163151790.1">
    <property type="nucleotide sequence ID" value="NZ_VKHP01000015.1"/>
</dbReference>
<reference evidence="1 2" key="1">
    <citation type="journal article" date="2020" name="Arch. Microbiol.">
        <title>Bradyrhizobium uaiense sp. nov., a new highly efficient cowpea symbiont.</title>
        <authorList>
            <person name="Cabral Michel D."/>
            <person name="Azarias Guimaraes A."/>
            <person name="Martins da Costa E."/>
            <person name="Soares de Carvalho T."/>
            <person name="Balsanelli E."/>
            <person name="Willems A."/>
            <person name="Maltempi de Souza E."/>
            <person name="de Souza Moreira F.M."/>
        </authorList>
    </citation>
    <scope>NUCLEOTIDE SEQUENCE [LARGE SCALE GENOMIC DNA]</scope>
    <source>
        <strain evidence="1 2">UFLA 03-164</strain>
    </source>
</reference>
<protein>
    <submittedName>
        <fullName evidence="1">Tautomerase enzyme</fullName>
    </submittedName>
</protein>
<evidence type="ECO:0000313" key="1">
    <source>
        <dbReference type="EMBL" id="NEU95505.1"/>
    </source>
</evidence>
<dbReference type="Proteomes" id="UP000468531">
    <property type="component" value="Unassembled WGS sequence"/>
</dbReference>
<proteinExistence type="predicted"/>
<dbReference type="EMBL" id="VKHP01000015">
    <property type="protein sequence ID" value="NEU95505.1"/>
    <property type="molecule type" value="Genomic_DNA"/>
</dbReference>
<dbReference type="Gene3D" id="3.30.429.10">
    <property type="entry name" value="Macrophage Migration Inhibitory Factor"/>
    <property type="match status" value="1"/>
</dbReference>
<sequence length="175" mass="18896">MPMIDVTIPEGALKPQAEARLIKELGDILIGHEGFDPANKVAQSVTVVFLHRPAAVYVAGEPSPSPRYRIVPTVPEGQYTEASRAALVKDVTDAVVRAAGGSFEDVAPQVWVFPTEIPDGQWGSRGVIRPLPDIQAFIAGEHERKVGEARLARRRRVKALELLGGAFDAARKGID</sequence>
<name>A0A6P1BAS5_9BRAD</name>
<keyword evidence="2" id="KW-1185">Reference proteome</keyword>
<organism evidence="1 2">
    <name type="scientific">Bradyrhizobium uaiense</name>
    <dbReference type="NCBI Taxonomy" id="2594946"/>
    <lineage>
        <taxon>Bacteria</taxon>
        <taxon>Pseudomonadati</taxon>
        <taxon>Pseudomonadota</taxon>
        <taxon>Alphaproteobacteria</taxon>
        <taxon>Hyphomicrobiales</taxon>
        <taxon>Nitrobacteraceae</taxon>
        <taxon>Bradyrhizobium</taxon>
    </lineage>
</organism>